<protein>
    <submittedName>
        <fullName evidence="2">SMC domain protein</fullName>
    </submittedName>
</protein>
<evidence type="ECO:0000259" key="1">
    <source>
        <dbReference type="Pfam" id="PF13304"/>
    </source>
</evidence>
<dbReference type="AlphaFoldDB" id="A0A1W1HFJ7"/>
<dbReference type="Proteomes" id="UP000191931">
    <property type="component" value="Unassembled WGS sequence"/>
</dbReference>
<evidence type="ECO:0000313" key="3">
    <source>
        <dbReference type="Proteomes" id="UP000191931"/>
    </source>
</evidence>
<keyword evidence="3" id="KW-1185">Reference proteome</keyword>
<dbReference type="InterPro" id="IPR014555">
    <property type="entry name" value="RecF-like"/>
</dbReference>
<reference evidence="2 3" key="1">
    <citation type="submission" date="2017-03" db="EMBL/GenBank/DDBJ databases">
        <authorList>
            <person name="Afonso C.L."/>
            <person name="Miller P.J."/>
            <person name="Scott M.A."/>
            <person name="Spackman E."/>
            <person name="Goraichik I."/>
            <person name="Dimitrov K.M."/>
            <person name="Suarez D.L."/>
            <person name="Swayne D.E."/>
        </authorList>
    </citation>
    <scope>NUCLEOTIDE SEQUENCE [LARGE SCALE GENOMIC DNA]</scope>
    <source>
        <strain evidence="2">PRJEB14757</strain>
    </source>
</reference>
<name>A0A1W1HFJ7_9BACT</name>
<dbReference type="InterPro" id="IPR027417">
    <property type="entry name" value="P-loop_NTPase"/>
</dbReference>
<dbReference type="PANTHER" id="PTHR43581:SF4">
    <property type="entry name" value="ATP_GTP PHOSPHATASE"/>
    <property type="match status" value="1"/>
</dbReference>
<feature type="domain" description="ATPase AAA-type core" evidence="1">
    <location>
        <begin position="250"/>
        <end position="357"/>
    </location>
</feature>
<dbReference type="PANTHER" id="PTHR43581">
    <property type="entry name" value="ATP/GTP PHOSPHATASE"/>
    <property type="match status" value="1"/>
</dbReference>
<dbReference type="EMBL" id="FWEV01000201">
    <property type="protein sequence ID" value="SLM31178.1"/>
    <property type="molecule type" value="Genomic_DNA"/>
</dbReference>
<sequence length="408" mass="46947">MISKITLENFFSFSLPVTVELNPDINILLGINGSGKTNLLKAIHLLQESITGNGLEQILLKDWGGFNSVANFNSEEKKYIKLSFEFDKNSIEHINTQKGYQFPDNPVYELTIYRMGNTSYYLKEKLYCKSMTQDGNDFIYMEMTHGQGVISTLEKEKDGIQKYPQKEKQINFKPTEPVLRQISDPDRFYPLFTLKRAIEGISVYFYFDTSFHSVIRQPSGYGTETKLLPDGQNLMTIINHIKNNHPLSYEKIEDAIKKINLTFKDINFAFMGSKLYLVLREECLSKSVSIEHISDGTLRYLILMSILFNPERGSIACIDEPEISLHPDMINTISEAIKKASKTTQLIITTHSPLLLNSFEIDDLLIFEKNIKNETAIYKKSIEDFEEWIEDFMVGQAWMQGLLGGKRW</sequence>
<dbReference type="GO" id="GO:0016887">
    <property type="term" value="F:ATP hydrolysis activity"/>
    <property type="evidence" value="ECO:0007669"/>
    <property type="project" value="InterPro"/>
</dbReference>
<proteinExistence type="predicted"/>
<dbReference type="SUPFAM" id="SSF52540">
    <property type="entry name" value="P-loop containing nucleoside triphosphate hydrolases"/>
    <property type="match status" value="1"/>
</dbReference>
<organism evidence="2 3">
    <name type="scientific">Desulfamplus magnetovallimortis</name>
    <dbReference type="NCBI Taxonomy" id="1246637"/>
    <lineage>
        <taxon>Bacteria</taxon>
        <taxon>Pseudomonadati</taxon>
        <taxon>Thermodesulfobacteriota</taxon>
        <taxon>Desulfobacteria</taxon>
        <taxon>Desulfobacterales</taxon>
        <taxon>Desulfobacteraceae</taxon>
        <taxon>Desulfamplus</taxon>
    </lineage>
</organism>
<feature type="domain" description="ATPase AAA-type core" evidence="1">
    <location>
        <begin position="25"/>
        <end position="131"/>
    </location>
</feature>
<dbReference type="OrthoDB" id="127554at2"/>
<dbReference type="STRING" id="1246637.MTBBW1_280014"/>
<dbReference type="GO" id="GO:0005524">
    <property type="term" value="F:ATP binding"/>
    <property type="evidence" value="ECO:0007669"/>
    <property type="project" value="InterPro"/>
</dbReference>
<dbReference type="RefSeq" id="WP_080799577.1">
    <property type="nucleotide sequence ID" value="NZ_LT828540.1"/>
</dbReference>
<dbReference type="PIRSF" id="PIRSF029347">
    <property type="entry name" value="RecF"/>
    <property type="match status" value="1"/>
</dbReference>
<accession>A0A1W1HFJ7</accession>
<evidence type="ECO:0000313" key="2">
    <source>
        <dbReference type="EMBL" id="SLM31178.1"/>
    </source>
</evidence>
<dbReference type="InterPro" id="IPR051396">
    <property type="entry name" value="Bact_Antivir_Def_Nuclease"/>
</dbReference>
<gene>
    <name evidence="2" type="ORF">MTBBW1_280014</name>
</gene>
<dbReference type="InterPro" id="IPR003959">
    <property type="entry name" value="ATPase_AAA_core"/>
</dbReference>
<dbReference type="Pfam" id="PF13304">
    <property type="entry name" value="AAA_21"/>
    <property type="match status" value="2"/>
</dbReference>
<dbReference type="Gene3D" id="3.40.50.300">
    <property type="entry name" value="P-loop containing nucleotide triphosphate hydrolases"/>
    <property type="match status" value="2"/>
</dbReference>